<accession>A0A7N0UX77</accession>
<comment type="subcellular location">
    <subcellularLocation>
        <location evidence="1">Endoplasmic reticulum</location>
    </subcellularLocation>
    <subcellularLocation>
        <location evidence="6">Golgi apparatus membrane</location>
    </subcellularLocation>
</comment>
<feature type="region of interest" description="Disordered" evidence="7">
    <location>
        <begin position="1251"/>
        <end position="1366"/>
    </location>
</feature>
<evidence type="ECO:0000313" key="11">
    <source>
        <dbReference type="Proteomes" id="UP000594263"/>
    </source>
</evidence>
<evidence type="ECO:0000256" key="6">
    <source>
        <dbReference type="RuleBase" id="RU364101"/>
    </source>
</evidence>
<sequence>MASPLFQIDDQTDEDFFDKLIEDEEEVGVGFAQSGAEAVSGNVSVEGQAFADKKISEVSQTGIDSGLKVDVGLKNDGYNGLAAGVSGVKVLTGDLAEENWHSSDSKSLDQGSEVRSNDVNVVRDSLVYNTVAESNSIEKRGEGGIVDAVHEGSVSPGAQIREVDWSAFSSESRVENHVGFGSYSDFFSGMEAAGGDPFANLDNGSSDAYVNSVEGIGENSIPGSSLVQQHSGETYETDVSQNIDGQNVVSEYWENLYPGWRFDHNTGLWQQLDNYDANVNTNDNPSSQNISDVTSLSDTQIGSAQVSNYDHLQDSLQSAPGTFEEANSNSSVYDLNRSPQGEVTYPENMVFDPQYPGWYYDTLVGEWRTLESYSMSVNQSVKLDHNQHDHPSHITAGGELPVNNSINYGADSQNQDFDYDTLAHFPDQIVARTNAAKMHDGPNTQIWQPELVANAESNSSTLRNQNIQRYGFEGYSENMSHQFVANEGHSENIFHQSAVQPTNVWSSAGRPYHPIVAFGFGGKLVLMKTDNHLRTIDTYGAQNTVGRVIGMLNLTDIVMDTAQGPSTGMDTSDYFAALCQQSFPGPLVGGSVGMKDVNKWIDERIMNYENSYFKEDKAMKLLFALLKVACQHYGKLRSPFGIDYPLLEKESPELAVADLFASLRRNSQAINRLIQNWPSEGQVQATAYEVQNLLVSGRKTEALECAKQGQLWGPALVLAGQLGDQFYSETVREMALQQLVAGSPLRTLYLLVAGKPNDAFSNSTHSMPVPGVPNGMQPSAQSQFGSKLLLDDWEENLSVIVANRTKDDEFAIIHLGDCLWKERSEAIGAHVCYLVAEANFEAYSDAARLCLLGADHIRCPRTYAHPEAIQRTELFEYSKVLGNSQFSLLPFQPYKLIYAHMLAEVGKLPESLRYCQAISKTLKPGRGHEDDLFKQLVSSLEERIRTHQQGGYGTNLAPAKLVGKLLNVWSNARGSAGQPPPVVPSPPNSTFQSTDLVTPFSHVPQFSGGLPPLVPLPSSDKFQHKENVPSSNPYRVSNSQSTLTMLSLIPSTSSESLGELTNGANNLVIPNRSISEPDLGKTPSEEPKPQEAQLKTVVSSNPSRFGRFGSQIFQKTVGLVLRPRSGKQAKLGEKNKFYYDEKLKRWVEEGAEPPVEEVALPPPPTTASFLNKIPDNNEVSATNENLHLNNGPAETLADKSQGMTPPIPSGSHQFSSHGRIGVRSRYVDTFNKAGGSSSSLFKPPPISTVTSAVSPNPKFFTPPATVPLEESVPKTADDDLDPDAPNEAPAIAFSEDTVSRSPESGLGTGSTYGTPSTSSNGSSFSSPPPTLVCPSSVPMQRFPSMDNITHRKGESNSGNDSSKHDA</sequence>
<evidence type="ECO:0000313" key="10">
    <source>
        <dbReference type="EnsemblPlants" id="Kaladp0093s0084.1.v1.1"/>
    </source>
</evidence>
<dbReference type="InterPro" id="IPR024298">
    <property type="entry name" value="Sec16_Sec23-bd"/>
</dbReference>
<name>A0A7N0UX77_KALFE</name>
<evidence type="ECO:0000256" key="7">
    <source>
        <dbReference type="SAM" id="MobiDB-lite"/>
    </source>
</evidence>
<dbReference type="InterPro" id="IPR024340">
    <property type="entry name" value="Sec16_CCD"/>
</dbReference>
<dbReference type="OMA" id="LNEHAHQ"/>
<dbReference type="Pfam" id="PF12932">
    <property type="entry name" value="Sec16"/>
    <property type="match status" value="1"/>
</dbReference>
<dbReference type="GO" id="GO:0000139">
    <property type="term" value="C:Golgi membrane"/>
    <property type="evidence" value="ECO:0007669"/>
    <property type="project" value="UniProtKB-SubCell"/>
</dbReference>
<dbReference type="PANTHER" id="PTHR13402">
    <property type="entry name" value="RGPR-RELATED"/>
    <property type="match status" value="1"/>
</dbReference>
<evidence type="ECO:0000256" key="4">
    <source>
        <dbReference type="ARBA" id="ARBA00022824"/>
    </source>
</evidence>
<evidence type="ECO:0000256" key="2">
    <source>
        <dbReference type="ARBA" id="ARBA00005927"/>
    </source>
</evidence>
<keyword evidence="6" id="KW-0472">Membrane</keyword>
<dbReference type="GO" id="GO:0007030">
    <property type="term" value="P:Golgi organization"/>
    <property type="evidence" value="ECO:0007669"/>
    <property type="project" value="TreeGrafter"/>
</dbReference>
<evidence type="ECO:0000259" key="9">
    <source>
        <dbReference type="Pfam" id="PF12932"/>
    </source>
</evidence>
<keyword evidence="6" id="KW-0333">Golgi apparatus</keyword>
<dbReference type="Gene3D" id="1.25.40.1030">
    <property type="match status" value="1"/>
</dbReference>
<dbReference type="EnsemblPlants" id="Kaladp0093s0084.1.v1.1">
    <property type="protein sequence ID" value="Kaladp0093s0084.1.v1.1"/>
    <property type="gene ID" value="Kaladp0093s0084.v1.1"/>
</dbReference>
<evidence type="ECO:0000256" key="1">
    <source>
        <dbReference type="ARBA" id="ARBA00004240"/>
    </source>
</evidence>
<reference evidence="10" key="1">
    <citation type="submission" date="2021-01" db="UniProtKB">
        <authorList>
            <consortium name="EnsemblPlants"/>
        </authorList>
    </citation>
    <scope>IDENTIFICATION</scope>
</reference>
<keyword evidence="6" id="KW-0653">Protein transport</keyword>
<keyword evidence="4 6" id="KW-0256">Endoplasmic reticulum</keyword>
<keyword evidence="3 6" id="KW-0813">Transport</keyword>
<dbReference type="Gramene" id="Kaladp0093s0084.1.v1.1">
    <property type="protein sequence ID" value="Kaladp0093s0084.1.v1.1"/>
    <property type="gene ID" value="Kaladp0093s0084.v1.1"/>
</dbReference>
<evidence type="ECO:0000256" key="5">
    <source>
        <dbReference type="ARBA" id="ARBA00022892"/>
    </source>
</evidence>
<dbReference type="GO" id="GO:0070973">
    <property type="term" value="P:protein localization to endoplasmic reticulum exit site"/>
    <property type="evidence" value="ECO:0007669"/>
    <property type="project" value="TreeGrafter"/>
</dbReference>
<dbReference type="GO" id="GO:0012507">
    <property type="term" value="C:ER to Golgi transport vesicle membrane"/>
    <property type="evidence" value="ECO:0007669"/>
    <property type="project" value="TreeGrafter"/>
</dbReference>
<dbReference type="GO" id="GO:0070971">
    <property type="term" value="C:endoplasmic reticulum exit site"/>
    <property type="evidence" value="ECO:0007669"/>
    <property type="project" value="TreeGrafter"/>
</dbReference>
<feature type="domain" description="Sec16 Sec23-binding" evidence="8">
    <location>
        <begin position="690"/>
        <end position="954"/>
    </location>
</feature>
<feature type="compositionally biased region" description="Low complexity" evidence="7">
    <location>
        <begin position="1309"/>
        <end position="1325"/>
    </location>
</feature>
<dbReference type="CDD" id="cd09233">
    <property type="entry name" value="ACE1-Sec16-like"/>
    <property type="match status" value="1"/>
</dbReference>
<feature type="domain" description="Sec16 central conserved" evidence="9">
    <location>
        <begin position="513"/>
        <end position="634"/>
    </location>
</feature>
<dbReference type="PANTHER" id="PTHR13402:SF6">
    <property type="entry name" value="SECRETORY 16, ISOFORM I"/>
    <property type="match status" value="1"/>
</dbReference>
<dbReference type="GO" id="GO:0015031">
    <property type="term" value="P:protein transport"/>
    <property type="evidence" value="ECO:0007669"/>
    <property type="project" value="UniProtKB-KW"/>
</dbReference>
<evidence type="ECO:0000256" key="3">
    <source>
        <dbReference type="ARBA" id="ARBA00022448"/>
    </source>
</evidence>
<proteinExistence type="inferred from homology"/>
<keyword evidence="11" id="KW-1185">Reference proteome</keyword>
<dbReference type="Proteomes" id="UP000594263">
    <property type="component" value="Unplaced"/>
</dbReference>
<keyword evidence="5 6" id="KW-0931">ER-Golgi transport</keyword>
<organism evidence="10 11">
    <name type="scientific">Kalanchoe fedtschenkoi</name>
    <name type="common">Lavender scallops</name>
    <name type="synonym">South American air plant</name>
    <dbReference type="NCBI Taxonomy" id="63787"/>
    <lineage>
        <taxon>Eukaryota</taxon>
        <taxon>Viridiplantae</taxon>
        <taxon>Streptophyta</taxon>
        <taxon>Embryophyta</taxon>
        <taxon>Tracheophyta</taxon>
        <taxon>Spermatophyta</taxon>
        <taxon>Magnoliopsida</taxon>
        <taxon>eudicotyledons</taxon>
        <taxon>Gunneridae</taxon>
        <taxon>Pentapetalae</taxon>
        <taxon>Saxifragales</taxon>
        <taxon>Crassulaceae</taxon>
        <taxon>Kalanchoe</taxon>
    </lineage>
</organism>
<protein>
    <recommendedName>
        <fullName evidence="6">Protein transport protein sec16</fullName>
    </recommendedName>
</protein>
<dbReference type="Pfam" id="PF12931">
    <property type="entry name" value="TPR_Sec16"/>
    <property type="match status" value="1"/>
</dbReference>
<dbReference type="GO" id="GO:0016192">
    <property type="term" value="P:vesicle-mediated transport"/>
    <property type="evidence" value="ECO:0007669"/>
    <property type="project" value="UniProtKB-KW"/>
</dbReference>
<evidence type="ECO:0000259" key="8">
    <source>
        <dbReference type="Pfam" id="PF12931"/>
    </source>
</evidence>
<feature type="region of interest" description="Disordered" evidence="7">
    <location>
        <begin position="1068"/>
        <end position="1092"/>
    </location>
</feature>
<comment type="similarity">
    <text evidence="2 6">Belongs to the SEC16 family.</text>
</comment>